<evidence type="ECO:0000313" key="1">
    <source>
        <dbReference type="Proteomes" id="UP000000437"/>
    </source>
</evidence>
<proteinExistence type="predicted"/>
<protein>
    <submittedName>
        <fullName evidence="2">Interferon-induced protein 44-like isoform X1</fullName>
    </submittedName>
</protein>
<accession>A0AC58JG30</accession>
<sequence length="300" mass="33863">MGSSQSQTMQQPGKQQKTMTMITSELETPWRPFDWGQKEALRKWLENLTPSNPDVKDIKILVVGPAGAGKSSFINSINSAFQGHISSKALVNSAGGFSHSFTEKLKGFTIKNGKTSLPFVFFDIMGLEPEEFHGSKTEDIIKAVFGHVKDGYKFNKEQSIDYKDQHYTSDPSLSDQCFCVVYVLDGNTVQFTDDRLIKKLEIIRKKISDKGIAQVIVMTKVDEACPLVKNDLRKVYTSKKIKKKMELCSGHTGVPMTNIFPVKNYHDEIDIKDDVDVLILKALEQIFHNANDRLKDNETY</sequence>
<dbReference type="Proteomes" id="UP000000437">
    <property type="component" value="Chromosome 1"/>
</dbReference>
<name>A0AC58JG30_DANRE</name>
<dbReference type="RefSeq" id="XP_073805440.1">
    <property type="nucleotide sequence ID" value="XM_073949339.1"/>
</dbReference>
<organism evidence="1 2">
    <name type="scientific">Danio rerio</name>
    <name type="common">Zebrafish</name>
    <name type="synonym">Brachydanio rerio</name>
    <dbReference type="NCBI Taxonomy" id="7955"/>
    <lineage>
        <taxon>Eukaryota</taxon>
        <taxon>Metazoa</taxon>
        <taxon>Chordata</taxon>
        <taxon>Craniata</taxon>
        <taxon>Vertebrata</taxon>
        <taxon>Euteleostomi</taxon>
        <taxon>Actinopterygii</taxon>
        <taxon>Neopterygii</taxon>
        <taxon>Teleostei</taxon>
        <taxon>Ostariophysi</taxon>
        <taxon>Cypriniformes</taxon>
        <taxon>Danionidae</taxon>
        <taxon>Danioninae</taxon>
        <taxon>Danio</taxon>
    </lineage>
</organism>
<keyword evidence="1" id="KW-1185">Reference proteome</keyword>
<reference evidence="2" key="1">
    <citation type="submission" date="2025-08" db="UniProtKB">
        <authorList>
            <consortium name="RefSeq"/>
        </authorList>
    </citation>
    <scope>IDENTIFICATION</scope>
    <source>
        <strain evidence="2">Tuebingen</strain>
        <tissue evidence="2">Fibroblasts and whole tissue</tissue>
    </source>
</reference>
<gene>
    <name evidence="2" type="primary">LOC137495402</name>
</gene>
<evidence type="ECO:0000313" key="2">
    <source>
        <dbReference type="RefSeq" id="XP_073805440.1"/>
    </source>
</evidence>